<dbReference type="Proteomes" id="UP000585474">
    <property type="component" value="Unassembled WGS sequence"/>
</dbReference>
<feature type="domain" description="GFO/IDH/MocA-like oxidoreductase" evidence="3">
    <location>
        <begin position="146"/>
        <end position="260"/>
    </location>
</feature>
<organism evidence="4 5">
    <name type="scientific">Actinidia rufa</name>
    <dbReference type="NCBI Taxonomy" id="165716"/>
    <lineage>
        <taxon>Eukaryota</taxon>
        <taxon>Viridiplantae</taxon>
        <taxon>Streptophyta</taxon>
        <taxon>Embryophyta</taxon>
        <taxon>Tracheophyta</taxon>
        <taxon>Spermatophyta</taxon>
        <taxon>Magnoliopsida</taxon>
        <taxon>eudicotyledons</taxon>
        <taxon>Gunneridae</taxon>
        <taxon>Pentapetalae</taxon>
        <taxon>asterids</taxon>
        <taxon>Ericales</taxon>
        <taxon>Actinidiaceae</taxon>
        <taxon>Actinidia</taxon>
    </lineage>
</organism>
<reference evidence="4 5" key="1">
    <citation type="submission" date="2019-07" db="EMBL/GenBank/DDBJ databases">
        <title>De Novo Assembly of kiwifruit Actinidia rufa.</title>
        <authorList>
            <person name="Sugita-Konishi S."/>
            <person name="Sato K."/>
            <person name="Mori E."/>
            <person name="Abe Y."/>
            <person name="Kisaki G."/>
            <person name="Hamano K."/>
            <person name="Suezawa K."/>
            <person name="Otani M."/>
            <person name="Fukuda T."/>
            <person name="Manabe T."/>
            <person name="Gomi K."/>
            <person name="Tabuchi M."/>
            <person name="Akimitsu K."/>
            <person name="Kataoka I."/>
        </authorList>
    </citation>
    <scope>NUCLEOTIDE SEQUENCE [LARGE SCALE GENOMIC DNA]</scope>
    <source>
        <strain evidence="5">cv. Fuchu</strain>
    </source>
</reference>
<dbReference type="PANTHER" id="PTHR46368">
    <property type="match status" value="1"/>
</dbReference>
<keyword evidence="5" id="KW-1185">Reference proteome</keyword>
<comment type="caution">
    <text evidence="4">The sequence shown here is derived from an EMBL/GenBank/DDBJ whole genome shotgun (WGS) entry which is preliminary data.</text>
</comment>
<comment type="similarity">
    <text evidence="1">Belongs to the Gfo/Idh/MocA family.</text>
</comment>
<evidence type="ECO:0000259" key="3">
    <source>
        <dbReference type="Pfam" id="PF22725"/>
    </source>
</evidence>
<dbReference type="InterPro" id="IPR055170">
    <property type="entry name" value="GFO_IDH_MocA-like_dom"/>
</dbReference>
<dbReference type="SUPFAM" id="SSF51735">
    <property type="entry name" value="NAD(P)-binding Rossmann-fold domains"/>
    <property type="match status" value="1"/>
</dbReference>
<name>A0A7J0FE74_9ERIC</name>
<gene>
    <name evidence="4" type="ORF">Acr_11g0007850</name>
</gene>
<feature type="domain" description="Gfo/Idh/MocA-like oxidoreductase N-terminal" evidence="2">
    <location>
        <begin position="6"/>
        <end position="125"/>
    </location>
</feature>
<sequence length="358" mass="38678">MAETPIRFGILGCAEIARKLARAIALAPNAVVSAIGSRSVDKAKTFAADTGLPPSAKAYGSYEAVLDDPDVDAVYIPLPTSLHRRWVTAAAEKGKHVLLEKPVALSAADLEEIVAACEANGVQFMDATMWMHHPRTTGMRAFLSDGERFGQLKVIHSTFTFAGGPDFLTNNIRVKADLDSLGALGDVGWYCIRAILWATDYELPKTVLASREPVINESGVILSCGSTLYWQDGKVATFHCSFLTSVVQDLTALGTKASLRLHDFAVPFQENSALFHVTSQFSSPLVSEHNVINDLPQEALMVKEFACLVASIKGNGSKPDKKWPTLSMKTQLVLDAVKASIDRGFEPVEVLSPLFATT</sequence>
<dbReference type="AlphaFoldDB" id="A0A7J0FE74"/>
<accession>A0A7J0FE74</accession>
<dbReference type="Pfam" id="PF22725">
    <property type="entry name" value="GFO_IDH_MocA_C3"/>
    <property type="match status" value="1"/>
</dbReference>
<proteinExistence type="inferred from homology"/>
<dbReference type="InterPro" id="IPR036291">
    <property type="entry name" value="NAD(P)-bd_dom_sf"/>
</dbReference>
<evidence type="ECO:0000259" key="2">
    <source>
        <dbReference type="Pfam" id="PF01408"/>
    </source>
</evidence>
<evidence type="ECO:0000313" key="5">
    <source>
        <dbReference type="Proteomes" id="UP000585474"/>
    </source>
</evidence>
<dbReference type="GO" id="GO:0000166">
    <property type="term" value="F:nucleotide binding"/>
    <property type="evidence" value="ECO:0007669"/>
    <property type="project" value="InterPro"/>
</dbReference>
<dbReference type="SUPFAM" id="SSF55347">
    <property type="entry name" value="Glyceraldehyde-3-phosphate dehydrogenase-like, C-terminal domain"/>
    <property type="match status" value="1"/>
</dbReference>
<dbReference type="OrthoDB" id="2129491at2759"/>
<dbReference type="Gene3D" id="3.40.50.720">
    <property type="entry name" value="NAD(P)-binding Rossmann-like Domain"/>
    <property type="match status" value="1"/>
</dbReference>
<dbReference type="PANTHER" id="PTHR46368:SF4">
    <property type="entry name" value="OS10G0403700 PROTEIN"/>
    <property type="match status" value="1"/>
</dbReference>
<protein>
    <submittedName>
        <fullName evidence="4">Oxidoreductase family protein</fullName>
    </submittedName>
</protein>
<dbReference type="EMBL" id="BJWL01000011">
    <property type="protein sequence ID" value="GFY96479.1"/>
    <property type="molecule type" value="Genomic_DNA"/>
</dbReference>
<dbReference type="Gene3D" id="3.30.360.10">
    <property type="entry name" value="Dihydrodipicolinate Reductase, domain 2"/>
    <property type="match status" value="1"/>
</dbReference>
<evidence type="ECO:0000256" key="1">
    <source>
        <dbReference type="ARBA" id="ARBA00010928"/>
    </source>
</evidence>
<evidence type="ECO:0000313" key="4">
    <source>
        <dbReference type="EMBL" id="GFY96479.1"/>
    </source>
</evidence>
<dbReference type="InterPro" id="IPR000683">
    <property type="entry name" value="Gfo/Idh/MocA-like_OxRdtase_N"/>
</dbReference>
<dbReference type="Pfam" id="PF01408">
    <property type="entry name" value="GFO_IDH_MocA"/>
    <property type="match status" value="1"/>
</dbReference>